<comment type="caution">
    <text evidence="2">The sequence shown here is derived from an EMBL/GenBank/DDBJ whole genome shotgun (WGS) entry which is preliminary data.</text>
</comment>
<evidence type="ECO:0000313" key="3">
    <source>
        <dbReference type="Proteomes" id="UP001148018"/>
    </source>
</evidence>
<proteinExistence type="predicted"/>
<sequence>MRQAEEQHVLRQDDVQYVELRILMLKGLQRLVDDDVRGDSSCDSSCDMWTCTVVGLKLSFIANMPEPSRPAIPRTKVACPAPKIRARAMEERLVDDDVRGDSSCDSSCDMWTCTAVGLKLFLKHVPAAASCPESNPERMDVEEDVQDTAIDWSFIANMPEPSRPAIPRTKVACPAPKIRARAMDERLVDDIQGDSSCEWTCTMVGLKVFLKPVPAATSCPESNSERMNTQEDVQDTASYWPGPLGLAIPRTKVVCPAPKRVRKIRARTMDERPVDDVRGDSSCESTCTAVRLKPVPAAAESCPESNPEIGTDTVKDDRDGTIDWSFIADMPELPRPAVPRCKPSVRAPKWVRNIQAVLKQESRRRPAGSRYQPTDRQGTKRPTGPSDRALPPAKRPRC</sequence>
<dbReference type="EMBL" id="JANIIK010000112">
    <property type="protein sequence ID" value="KAJ3593201.1"/>
    <property type="molecule type" value="Genomic_DNA"/>
</dbReference>
<reference evidence="2" key="1">
    <citation type="submission" date="2022-07" db="EMBL/GenBank/DDBJ databases">
        <title>Chromosome-level genome of Muraenolepis orangiensis.</title>
        <authorList>
            <person name="Kim J."/>
        </authorList>
    </citation>
    <scope>NUCLEOTIDE SEQUENCE</scope>
    <source>
        <strain evidence="2">KU_S4_2022</strain>
        <tissue evidence="2">Muscle</tissue>
    </source>
</reference>
<gene>
    <name evidence="2" type="ORF">NHX12_005537</name>
</gene>
<evidence type="ECO:0000313" key="2">
    <source>
        <dbReference type="EMBL" id="KAJ3593201.1"/>
    </source>
</evidence>
<dbReference type="Proteomes" id="UP001148018">
    <property type="component" value="Unassembled WGS sequence"/>
</dbReference>
<protein>
    <submittedName>
        <fullName evidence="2">Uncharacterized protein</fullName>
    </submittedName>
</protein>
<feature type="region of interest" description="Disordered" evidence="1">
    <location>
        <begin position="357"/>
        <end position="398"/>
    </location>
</feature>
<feature type="region of interest" description="Disordered" evidence="1">
    <location>
        <begin position="298"/>
        <end position="317"/>
    </location>
</feature>
<dbReference type="AlphaFoldDB" id="A0A9Q0IDS5"/>
<keyword evidence="3" id="KW-1185">Reference proteome</keyword>
<name>A0A9Q0IDS5_9TELE</name>
<evidence type="ECO:0000256" key="1">
    <source>
        <dbReference type="SAM" id="MobiDB-lite"/>
    </source>
</evidence>
<accession>A0A9Q0IDS5</accession>
<organism evidence="2 3">
    <name type="scientific">Muraenolepis orangiensis</name>
    <name type="common">Patagonian moray cod</name>
    <dbReference type="NCBI Taxonomy" id="630683"/>
    <lineage>
        <taxon>Eukaryota</taxon>
        <taxon>Metazoa</taxon>
        <taxon>Chordata</taxon>
        <taxon>Craniata</taxon>
        <taxon>Vertebrata</taxon>
        <taxon>Euteleostomi</taxon>
        <taxon>Actinopterygii</taxon>
        <taxon>Neopterygii</taxon>
        <taxon>Teleostei</taxon>
        <taxon>Neoteleostei</taxon>
        <taxon>Acanthomorphata</taxon>
        <taxon>Zeiogadaria</taxon>
        <taxon>Gadariae</taxon>
        <taxon>Gadiformes</taxon>
        <taxon>Muraenolepidoidei</taxon>
        <taxon>Muraenolepididae</taxon>
        <taxon>Muraenolepis</taxon>
    </lineage>
</organism>